<evidence type="ECO:0000313" key="3">
    <source>
        <dbReference type="EMBL" id="MWC45678.1"/>
    </source>
</evidence>
<dbReference type="GO" id="GO:0005829">
    <property type="term" value="C:cytosol"/>
    <property type="evidence" value="ECO:0007669"/>
    <property type="project" value="TreeGrafter"/>
</dbReference>
<name>A0A6N8M1F2_9SPHN</name>
<comment type="caution">
    <text evidence="3">The sequence shown here is derived from an EMBL/GenBank/DDBJ whole genome shotgun (WGS) entry which is preliminary data.</text>
</comment>
<proteinExistence type="predicted"/>
<dbReference type="Gene3D" id="1.10.260.40">
    <property type="entry name" value="lambda repressor-like DNA-binding domains"/>
    <property type="match status" value="1"/>
</dbReference>
<dbReference type="Pfam" id="PF01381">
    <property type="entry name" value="HTH_3"/>
    <property type="match status" value="1"/>
</dbReference>
<evidence type="ECO:0000313" key="4">
    <source>
        <dbReference type="Proteomes" id="UP000436801"/>
    </source>
</evidence>
<dbReference type="EMBL" id="WSUT01000007">
    <property type="protein sequence ID" value="MWC45678.1"/>
    <property type="molecule type" value="Genomic_DNA"/>
</dbReference>
<dbReference type="InterPro" id="IPR010982">
    <property type="entry name" value="Lambda_DNA-bd_dom_sf"/>
</dbReference>
<dbReference type="PANTHER" id="PTHR46797">
    <property type="entry name" value="HTH-TYPE TRANSCRIPTIONAL REGULATOR"/>
    <property type="match status" value="1"/>
</dbReference>
<dbReference type="InterPro" id="IPR001387">
    <property type="entry name" value="Cro/C1-type_HTH"/>
</dbReference>
<dbReference type="GO" id="GO:0003700">
    <property type="term" value="F:DNA-binding transcription factor activity"/>
    <property type="evidence" value="ECO:0007669"/>
    <property type="project" value="TreeGrafter"/>
</dbReference>
<feature type="domain" description="HTH cro/C1-type" evidence="2">
    <location>
        <begin position="22"/>
        <end position="68"/>
    </location>
</feature>
<dbReference type="AlphaFoldDB" id="A0A6N8M1F2"/>
<evidence type="ECO:0000259" key="2">
    <source>
        <dbReference type="PROSITE" id="PS50943"/>
    </source>
</evidence>
<accession>A0A6N8M1F2</accession>
<keyword evidence="1" id="KW-0238">DNA-binding</keyword>
<dbReference type="SUPFAM" id="SSF47413">
    <property type="entry name" value="lambda repressor-like DNA-binding domains"/>
    <property type="match status" value="1"/>
</dbReference>
<dbReference type="CDD" id="cd00093">
    <property type="entry name" value="HTH_XRE"/>
    <property type="match status" value="1"/>
</dbReference>
<dbReference type="OrthoDB" id="2959414at2"/>
<dbReference type="Proteomes" id="UP000436801">
    <property type="component" value="Unassembled WGS sequence"/>
</dbReference>
<dbReference type="GO" id="GO:0003677">
    <property type="term" value="F:DNA binding"/>
    <property type="evidence" value="ECO:0007669"/>
    <property type="project" value="UniProtKB-KW"/>
</dbReference>
<organism evidence="3 4">
    <name type="scientific">Sphingomonas carotinifaciens</name>
    <dbReference type="NCBI Taxonomy" id="1166323"/>
    <lineage>
        <taxon>Bacteria</taxon>
        <taxon>Pseudomonadati</taxon>
        <taxon>Pseudomonadota</taxon>
        <taxon>Alphaproteobacteria</taxon>
        <taxon>Sphingomonadales</taxon>
        <taxon>Sphingomonadaceae</taxon>
        <taxon>Sphingomonas</taxon>
    </lineage>
</organism>
<dbReference type="SMART" id="SM00530">
    <property type="entry name" value="HTH_XRE"/>
    <property type="match status" value="1"/>
</dbReference>
<dbReference type="InterPro" id="IPR050807">
    <property type="entry name" value="TransReg_Diox_bact_type"/>
</dbReference>
<reference evidence="3 4" key="1">
    <citation type="submission" date="2019-12" db="EMBL/GenBank/DDBJ databases">
        <authorList>
            <person name="Zheng J."/>
        </authorList>
    </citation>
    <scope>NUCLEOTIDE SEQUENCE [LARGE SCALE GENOMIC DNA]</scope>
    <source>
        <strain evidence="3 4">DSM 27347</strain>
    </source>
</reference>
<protein>
    <submittedName>
        <fullName evidence="3">Helix-turn-helix domain-containing protein</fullName>
    </submittedName>
</protein>
<dbReference type="RefSeq" id="WP_149683152.1">
    <property type="nucleotide sequence ID" value="NZ_FNBI01000007.1"/>
</dbReference>
<sequence length="82" mass="8959">MSLPIVADHLKLPAAELFGDRLKQRRLELGMTQAQFADRVGSTAAYVSQVERGQANPTLDVMAKFAAVAGMEVWDMLRPSKG</sequence>
<dbReference type="PROSITE" id="PS50943">
    <property type="entry name" value="HTH_CROC1"/>
    <property type="match status" value="1"/>
</dbReference>
<dbReference type="PANTHER" id="PTHR46797:SF1">
    <property type="entry name" value="METHYLPHOSPHONATE SYNTHASE"/>
    <property type="match status" value="1"/>
</dbReference>
<gene>
    <name evidence="3" type="ORF">GQR91_18850</name>
</gene>
<evidence type="ECO:0000256" key="1">
    <source>
        <dbReference type="ARBA" id="ARBA00023125"/>
    </source>
</evidence>